<evidence type="ECO:0000313" key="1">
    <source>
        <dbReference type="EMBL" id="SDF76672.1"/>
    </source>
</evidence>
<dbReference type="STRING" id="659014.SAMN04487996_112138"/>
<proteinExistence type="predicted"/>
<dbReference type="GO" id="GO:0016301">
    <property type="term" value="F:kinase activity"/>
    <property type="evidence" value="ECO:0007669"/>
    <property type="project" value="UniProtKB-KW"/>
</dbReference>
<accession>A0A1G7NRP4</accession>
<dbReference type="EMBL" id="FNAN01000012">
    <property type="protein sequence ID" value="SDF76672.1"/>
    <property type="molecule type" value="Genomic_DNA"/>
</dbReference>
<evidence type="ECO:0000313" key="2">
    <source>
        <dbReference type="Proteomes" id="UP000198748"/>
    </source>
</evidence>
<dbReference type="Proteomes" id="UP000198748">
    <property type="component" value="Unassembled WGS sequence"/>
</dbReference>
<reference evidence="2" key="1">
    <citation type="submission" date="2016-10" db="EMBL/GenBank/DDBJ databases">
        <authorList>
            <person name="Varghese N."/>
            <person name="Submissions S."/>
        </authorList>
    </citation>
    <scope>NUCLEOTIDE SEQUENCE [LARGE SCALE GENOMIC DNA]</scope>
    <source>
        <strain evidence="2">DSM 25329</strain>
    </source>
</reference>
<dbReference type="AlphaFoldDB" id="A0A1G7NRP4"/>
<protein>
    <submittedName>
        <fullName evidence="1">Dephospho-CoA kinase</fullName>
    </submittedName>
</protein>
<keyword evidence="2" id="KW-1185">Reference proteome</keyword>
<keyword evidence="1" id="KW-0418">Kinase</keyword>
<sequence>MTIHLVAGPPGIGKSTHSQSFVPAGLPIIDQDLAAYQYKKVGFANYQDIASLTSNQRIRDFLFSLTSLMIPLRS</sequence>
<organism evidence="1 2">
    <name type="scientific">Dyadobacter soli</name>
    <dbReference type="NCBI Taxonomy" id="659014"/>
    <lineage>
        <taxon>Bacteria</taxon>
        <taxon>Pseudomonadati</taxon>
        <taxon>Bacteroidota</taxon>
        <taxon>Cytophagia</taxon>
        <taxon>Cytophagales</taxon>
        <taxon>Spirosomataceae</taxon>
        <taxon>Dyadobacter</taxon>
    </lineage>
</organism>
<dbReference type="OrthoDB" id="9791543at2"/>
<name>A0A1G7NRP4_9BACT</name>
<gene>
    <name evidence="1" type="ORF">SAMN04487996_112138</name>
</gene>
<keyword evidence="1" id="KW-0808">Transferase</keyword>